<feature type="compositionally biased region" description="Basic and acidic residues" evidence="8">
    <location>
        <begin position="192"/>
        <end position="214"/>
    </location>
</feature>
<dbReference type="GO" id="GO:0017020">
    <property type="term" value="F:myosin phosphatase regulator activity"/>
    <property type="evidence" value="ECO:0007669"/>
    <property type="project" value="TreeGrafter"/>
</dbReference>
<comment type="caution">
    <text evidence="9">The sequence shown here is derived from an EMBL/GenBank/DDBJ whole genome shotgun (WGS) entry which is preliminary data.</text>
</comment>
<keyword evidence="6" id="KW-1053">Target membrane</keyword>
<dbReference type="EMBL" id="MNPL01018554">
    <property type="protein sequence ID" value="OQR70100.1"/>
    <property type="molecule type" value="Genomic_DNA"/>
</dbReference>
<dbReference type="GO" id="GO:0044231">
    <property type="term" value="C:host cell presynaptic membrane"/>
    <property type="evidence" value="ECO:0007669"/>
    <property type="project" value="UniProtKB-KW"/>
</dbReference>
<evidence type="ECO:0000256" key="1">
    <source>
        <dbReference type="ARBA" id="ARBA00004175"/>
    </source>
</evidence>
<dbReference type="Proteomes" id="UP000192247">
    <property type="component" value="Unassembled WGS sequence"/>
</dbReference>
<evidence type="ECO:0000256" key="8">
    <source>
        <dbReference type="SAM" id="MobiDB-lite"/>
    </source>
</evidence>
<gene>
    <name evidence="9" type="ORF">BIW11_11855</name>
</gene>
<keyword evidence="7" id="KW-0040">ANK repeat</keyword>
<dbReference type="InterPro" id="IPR002110">
    <property type="entry name" value="Ankyrin_rpt"/>
</dbReference>
<dbReference type="Gene3D" id="1.25.40.20">
    <property type="entry name" value="Ankyrin repeat-containing domain"/>
    <property type="match status" value="1"/>
</dbReference>
<evidence type="ECO:0000313" key="9">
    <source>
        <dbReference type="EMBL" id="OQR70100.1"/>
    </source>
</evidence>
<protein>
    <submittedName>
        <fullName evidence="9">Protein phosphatase 1 regulatory inhibitor subunit 16B-like</fullName>
    </submittedName>
</protein>
<dbReference type="PANTHER" id="PTHR24179:SF29">
    <property type="entry name" value="LD46604P"/>
    <property type="match status" value="1"/>
</dbReference>
<feature type="repeat" description="ANK" evidence="7">
    <location>
        <begin position="73"/>
        <end position="105"/>
    </location>
</feature>
<keyword evidence="5" id="KW-0638">Presynaptic neurotoxin</keyword>
<feature type="compositionally biased region" description="Low complexity" evidence="8">
    <location>
        <begin position="340"/>
        <end position="350"/>
    </location>
</feature>
<dbReference type="GO" id="GO:0004857">
    <property type="term" value="F:enzyme inhibitor activity"/>
    <property type="evidence" value="ECO:0007669"/>
    <property type="project" value="TreeGrafter"/>
</dbReference>
<feature type="region of interest" description="Disordered" evidence="8">
    <location>
        <begin position="273"/>
        <end position="308"/>
    </location>
</feature>
<feature type="region of interest" description="Disordered" evidence="8">
    <location>
        <begin position="170"/>
        <end position="261"/>
    </location>
</feature>
<sequence>RGADLLSVNADGNMPYDICEDESTLDHIETEMAKRGITQHTIDTTRAAAEMHMLRELREHRLSGGDLDWKDEQLATPLHIASANGYISVVEFLLESGVATDAADCDLWQPIHAAACWGHPDVVELLVQAGADLNAKTKNGETPFDICEDPELKERIKELRNEMEIKRLSQLSQRLRRSHSQNTRSQSVRRTSIREKNKISRREAIEEARIRQENQSRNGTNTDGTNGRPNDEEDSSGGSPNGNKAACLSNGDAPRPASSDQVDSITVANNNQIKQQQTGQPLQQQLGLSPPRYEEVVQQGKNARPAQNNHTYETVATATAMNAPKSPEAVKVEIHVTVNTSGSPASAKTSPSPPLTPGSEIAHSPVTTPPGSQMAPLSLPPLPSQHTSSLSPLATGCTLQKTLSDLKKHRTNLRASVNRSSYCTALENGAFPAVSPATTGPTPTGILHDSGMKRFRGAEVVGGDAGARFCCSLM</sequence>
<dbReference type="SMART" id="SM00248">
    <property type="entry name" value="ANK"/>
    <property type="match status" value="2"/>
</dbReference>
<evidence type="ECO:0000256" key="5">
    <source>
        <dbReference type="ARBA" id="ARBA00023028"/>
    </source>
</evidence>
<dbReference type="GO" id="GO:0006887">
    <property type="term" value="P:exocytosis"/>
    <property type="evidence" value="ECO:0007669"/>
    <property type="project" value="UniProtKB-KW"/>
</dbReference>
<dbReference type="InterPro" id="IPR051226">
    <property type="entry name" value="PP1_Regulatory_Subunit"/>
</dbReference>
<keyword evidence="5" id="KW-0528">Neurotoxin</keyword>
<proteinExistence type="predicted"/>
<evidence type="ECO:0000256" key="4">
    <source>
        <dbReference type="ARBA" id="ARBA00022737"/>
    </source>
</evidence>
<dbReference type="PRINTS" id="PR01415">
    <property type="entry name" value="ANKYRIN"/>
</dbReference>
<keyword evidence="2" id="KW-0268">Exocytosis</keyword>
<comment type="subcellular location">
    <subcellularLocation>
        <location evidence="1">Target cell membrane</location>
    </subcellularLocation>
</comment>
<dbReference type="FunFam" id="1.25.40.20:FF:000198">
    <property type="entry name" value="Myosin binding subunit, isoform P"/>
    <property type="match status" value="1"/>
</dbReference>
<dbReference type="Pfam" id="PF12796">
    <property type="entry name" value="Ank_2"/>
    <property type="match status" value="1"/>
</dbReference>
<dbReference type="PROSITE" id="PS50297">
    <property type="entry name" value="ANK_REP_REGION"/>
    <property type="match status" value="2"/>
</dbReference>
<keyword evidence="4" id="KW-0677">Repeat</keyword>
<keyword evidence="10" id="KW-1185">Reference proteome</keyword>
<feature type="compositionally biased region" description="Low complexity" evidence="8">
    <location>
        <begin position="275"/>
        <end position="291"/>
    </location>
</feature>
<feature type="compositionally biased region" description="Polar residues" evidence="8">
    <location>
        <begin position="215"/>
        <end position="228"/>
    </location>
</feature>
<dbReference type="GO" id="GO:0005737">
    <property type="term" value="C:cytoplasm"/>
    <property type="evidence" value="ECO:0007669"/>
    <property type="project" value="TreeGrafter"/>
</dbReference>
<evidence type="ECO:0000256" key="2">
    <source>
        <dbReference type="ARBA" id="ARBA00022483"/>
    </source>
</evidence>
<keyword evidence="3" id="KW-1052">Target cell membrane</keyword>
<evidence type="ECO:0000256" key="3">
    <source>
        <dbReference type="ARBA" id="ARBA00022537"/>
    </source>
</evidence>
<dbReference type="InParanoid" id="A0A1V9X9A5"/>
<dbReference type="GO" id="GO:0044218">
    <property type="term" value="C:other organism cell membrane"/>
    <property type="evidence" value="ECO:0007669"/>
    <property type="project" value="UniProtKB-KW"/>
</dbReference>
<keyword evidence="6" id="KW-0472">Membrane</keyword>
<feature type="compositionally biased region" description="Polar residues" evidence="8">
    <location>
        <begin position="299"/>
        <end position="308"/>
    </location>
</feature>
<dbReference type="STRING" id="418985.A0A1V9X9A5"/>
<dbReference type="SUPFAM" id="SSF48403">
    <property type="entry name" value="Ankyrin repeat"/>
    <property type="match status" value="1"/>
</dbReference>
<name>A0A1V9X9A5_9ACAR</name>
<organism evidence="9 10">
    <name type="scientific">Tropilaelaps mercedesae</name>
    <dbReference type="NCBI Taxonomy" id="418985"/>
    <lineage>
        <taxon>Eukaryota</taxon>
        <taxon>Metazoa</taxon>
        <taxon>Ecdysozoa</taxon>
        <taxon>Arthropoda</taxon>
        <taxon>Chelicerata</taxon>
        <taxon>Arachnida</taxon>
        <taxon>Acari</taxon>
        <taxon>Parasitiformes</taxon>
        <taxon>Mesostigmata</taxon>
        <taxon>Gamasina</taxon>
        <taxon>Dermanyssoidea</taxon>
        <taxon>Laelapidae</taxon>
        <taxon>Tropilaelaps</taxon>
    </lineage>
</organism>
<evidence type="ECO:0000313" key="10">
    <source>
        <dbReference type="Proteomes" id="UP000192247"/>
    </source>
</evidence>
<reference evidence="9 10" key="1">
    <citation type="journal article" date="2017" name="Gigascience">
        <title>Draft genome of the honey bee ectoparasitic mite, Tropilaelaps mercedesae, is shaped by the parasitic life history.</title>
        <authorList>
            <person name="Dong X."/>
            <person name="Armstrong S.D."/>
            <person name="Xia D."/>
            <person name="Makepeace B.L."/>
            <person name="Darby A.C."/>
            <person name="Kadowaki T."/>
        </authorList>
    </citation>
    <scope>NUCLEOTIDE SEQUENCE [LARGE SCALE GENOMIC DNA]</scope>
    <source>
        <strain evidence="9">Wuxi-XJTLU</strain>
    </source>
</reference>
<dbReference type="PROSITE" id="PS50088">
    <property type="entry name" value="ANK_REPEAT"/>
    <property type="match status" value="2"/>
</dbReference>
<evidence type="ECO:0000256" key="6">
    <source>
        <dbReference type="ARBA" id="ARBA00023298"/>
    </source>
</evidence>
<keyword evidence="5" id="KW-0800">Toxin</keyword>
<feature type="non-terminal residue" evidence="9">
    <location>
        <position position="1"/>
    </location>
</feature>
<feature type="region of interest" description="Disordered" evidence="8">
    <location>
        <begin position="340"/>
        <end position="376"/>
    </location>
</feature>
<dbReference type="InterPro" id="IPR036770">
    <property type="entry name" value="Ankyrin_rpt-contain_sf"/>
</dbReference>
<dbReference type="PANTHER" id="PTHR24179">
    <property type="entry name" value="PROTEIN PHOSPHATASE 1 REGULATORY SUBUNIT 12"/>
    <property type="match status" value="1"/>
</dbReference>
<evidence type="ECO:0000256" key="7">
    <source>
        <dbReference type="PROSITE-ProRule" id="PRU00023"/>
    </source>
</evidence>
<dbReference type="OrthoDB" id="19014at2759"/>
<dbReference type="AlphaFoldDB" id="A0A1V9X9A5"/>
<accession>A0A1V9X9A5</accession>
<feature type="repeat" description="ANK" evidence="7">
    <location>
        <begin position="106"/>
        <end position="138"/>
    </location>
</feature>